<feature type="domain" description="Transglutaminase-like" evidence="3">
    <location>
        <begin position="477"/>
        <end position="547"/>
    </location>
</feature>
<feature type="compositionally biased region" description="Basic and acidic residues" evidence="1">
    <location>
        <begin position="589"/>
        <end position="600"/>
    </location>
</feature>
<dbReference type="PANTHER" id="PTHR42736">
    <property type="entry name" value="PROTEIN-GLUTAMINE GAMMA-GLUTAMYLTRANSFERASE"/>
    <property type="match status" value="1"/>
</dbReference>
<accession>A0A1C4X4I4</accession>
<keyword evidence="2" id="KW-1133">Transmembrane helix</keyword>
<dbReference type="InterPro" id="IPR038765">
    <property type="entry name" value="Papain-like_cys_pep_sf"/>
</dbReference>
<feature type="region of interest" description="Disordered" evidence="1">
    <location>
        <begin position="244"/>
        <end position="263"/>
    </location>
</feature>
<proteinExistence type="predicted"/>
<organism evidence="4 5">
    <name type="scientific">Micromonospora purpureochromogenes</name>
    <dbReference type="NCBI Taxonomy" id="47872"/>
    <lineage>
        <taxon>Bacteria</taxon>
        <taxon>Bacillati</taxon>
        <taxon>Actinomycetota</taxon>
        <taxon>Actinomycetes</taxon>
        <taxon>Micromonosporales</taxon>
        <taxon>Micromonosporaceae</taxon>
        <taxon>Micromonospora</taxon>
    </lineage>
</organism>
<feature type="compositionally biased region" description="Gly residues" evidence="1">
    <location>
        <begin position="249"/>
        <end position="262"/>
    </location>
</feature>
<feature type="transmembrane region" description="Helical" evidence="2">
    <location>
        <begin position="56"/>
        <end position="75"/>
    </location>
</feature>
<feature type="transmembrane region" description="Helical" evidence="2">
    <location>
        <begin position="144"/>
        <end position="162"/>
    </location>
</feature>
<sequence>MIASRNLGFVAAAATLLAAAPLSSIFQRWTWLIEAAIAVAVVAGVAALTRLVRAPLWGQVLGMLAGLLLALTWLFPGGTELVAFLPTPATLAHFGELLQGSVQDMRSYGVEVPDTTPLLFITVLGVGSVAIMVDVLAVGLRRPALAGLPMLAIYSVPVAVYVDSVPALPFVVGASGYLWLLVTDNVDRVRRFGRRFTGEGRDVDVWESSPLAAAGRRLAVVGVALAVVLPLAVPGMTGGLLNQVDSTGNGTGNGRPGQGGSPGRIDLFAALSGQLNQSEVAEMVKVTTTEPSPFYLRFGVADELRPDGFRVRPPNGRRVDRDLPAPPARQGAEQQRYQATVEVTRNLEMPLVPVYADPVNVDGLSGNWLYDSNLGVVFSNRDNSRGKRYSFEYVRSTFTPSALRRARSLPAEHPIAVQQTRRPAVQQVDLLVSRLVEGKQNDYDKVRAIYDYFSRDNGFSYSLSTKGGTSGEEIVDFLTNKVGYCQQYAAAMAWLVRSAGIPARVAFGFTNGTSADDDTYVLTNRNLHAWTEVYFDQLGWVPFDATPAYAVQGANRSAWAPDSDAPDPEPSETSAPGASPEDPAATAGPDREDAADRDTDAGFDAAGGAPTRRAPSWPWWTAGAVLVLIALLCLPALRRMALRRRRHGRPARAVAAVAGAGGPDGAGGAGADAPGMVVLGADHDRARADAHAAWDELLDTLVDYRVRVDHTETPRATAERLAREAVADDTASAAAVRLLGRAEERARYARDPLTGEPLHRALTTVRGAIAARSDRRTRFLATVLPPSVLLRWRLAAADSSSRLVASGGRTRSRLLRWNPRRLLANRSTRHA</sequence>
<name>A0A1C4X4I4_9ACTN</name>
<evidence type="ECO:0000313" key="4">
    <source>
        <dbReference type="EMBL" id="SCF03328.1"/>
    </source>
</evidence>
<dbReference type="SMART" id="SM00460">
    <property type="entry name" value="TGc"/>
    <property type="match status" value="1"/>
</dbReference>
<feature type="transmembrane region" description="Helical" evidence="2">
    <location>
        <begin position="29"/>
        <end position="49"/>
    </location>
</feature>
<dbReference type="RefSeq" id="WP_088961107.1">
    <property type="nucleotide sequence ID" value="NZ_LT607410.1"/>
</dbReference>
<feature type="transmembrane region" description="Helical" evidence="2">
    <location>
        <begin position="118"/>
        <end position="137"/>
    </location>
</feature>
<dbReference type="AlphaFoldDB" id="A0A1C4X4I4"/>
<dbReference type="Pfam" id="PF11992">
    <property type="entry name" value="TgpA_N"/>
    <property type="match status" value="1"/>
</dbReference>
<feature type="transmembrane region" description="Helical" evidence="2">
    <location>
        <begin position="218"/>
        <end position="241"/>
    </location>
</feature>
<evidence type="ECO:0000259" key="3">
    <source>
        <dbReference type="SMART" id="SM00460"/>
    </source>
</evidence>
<dbReference type="InterPro" id="IPR052901">
    <property type="entry name" value="Bact_TGase-like"/>
</dbReference>
<dbReference type="PANTHER" id="PTHR42736:SF1">
    <property type="entry name" value="PROTEIN-GLUTAMINE GAMMA-GLUTAMYLTRANSFERASE"/>
    <property type="match status" value="1"/>
</dbReference>
<reference evidence="4 5" key="1">
    <citation type="submission" date="2016-06" db="EMBL/GenBank/DDBJ databases">
        <authorList>
            <person name="Kjaerup R.B."/>
            <person name="Dalgaard T.S."/>
            <person name="Juul-Madsen H.R."/>
        </authorList>
    </citation>
    <scope>NUCLEOTIDE SEQUENCE [LARGE SCALE GENOMIC DNA]</scope>
    <source>
        <strain evidence="4 5">DSM 43821</strain>
    </source>
</reference>
<dbReference type="InterPro" id="IPR021878">
    <property type="entry name" value="TgpA_N"/>
</dbReference>
<evidence type="ECO:0000313" key="5">
    <source>
        <dbReference type="Proteomes" id="UP000198228"/>
    </source>
</evidence>
<dbReference type="Pfam" id="PF01841">
    <property type="entry name" value="Transglut_core"/>
    <property type="match status" value="1"/>
</dbReference>
<gene>
    <name evidence="4" type="ORF">GA0074696_2327</name>
</gene>
<protein>
    <submittedName>
        <fullName evidence="4">Transglutaminase-like superfamily protein</fullName>
    </submittedName>
</protein>
<feature type="transmembrane region" description="Helical" evidence="2">
    <location>
        <begin position="168"/>
        <end position="186"/>
    </location>
</feature>
<evidence type="ECO:0000256" key="1">
    <source>
        <dbReference type="SAM" id="MobiDB-lite"/>
    </source>
</evidence>
<dbReference type="EMBL" id="LT607410">
    <property type="protein sequence ID" value="SCF03328.1"/>
    <property type="molecule type" value="Genomic_DNA"/>
</dbReference>
<feature type="transmembrane region" description="Helical" evidence="2">
    <location>
        <begin position="617"/>
        <end position="637"/>
    </location>
</feature>
<dbReference type="SUPFAM" id="SSF54001">
    <property type="entry name" value="Cysteine proteinases"/>
    <property type="match status" value="1"/>
</dbReference>
<dbReference type="InterPro" id="IPR002931">
    <property type="entry name" value="Transglutaminase-like"/>
</dbReference>
<feature type="region of interest" description="Disordered" evidence="1">
    <location>
        <begin position="555"/>
        <end position="614"/>
    </location>
</feature>
<dbReference type="Proteomes" id="UP000198228">
    <property type="component" value="Chromosome I"/>
</dbReference>
<evidence type="ECO:0000256" key="2">
    <source>
        <dbReference type="SAM" id="Phobius"/>
    </source>
</evidence>
<keyword evidence="2" id="KW-0812">Transmembrane</keyword>
<keyword evidence="2" id="KW-0472">Membrane</keyword>
<dbReference type="Gene3D" id="3.10.620.30">
    <property type="match status" value="1"/>
</dbReference>
<feature type="region of interest" description="Disordered" evidence="1">
    <location>
        <begin position="314"/>
        <end position="333"/>
    </location>
</feature>